<keyword evidence="1" id="KW-1133">Transmembrane helix</keyword>
<dbReference type="STRING" id="1499966.U14_01860"/>
<protein>
    <submittedName>
        <fullName evidence="2">Uncharacterized protein</fullName>
    </submittedName>
</protein>
<name>A0A0S6VYP7_9BACT</name>
<organism evidence="2">
    <name type="scientific">Candidatus Moduliflexus flocculans</name>
    <dbReference type="NCBI Taxonomy" id="1499966"/>
    <lineage>
        <taxon>Bacteria</taxon>
        <taxon>Candidatus Moduliflexota</taxon>
        <taxon>Candidatus Moduliflexia</taxon>
        <taxon>Candidatus Moduliflexales</taxon>
        <taxon>Candidatus Moduliflexaceae</taxon>
    </lineage>
</organism>
<evidence type="ECO:0000313" key="2">
    <source>
        <dbReference type="EMBL" id="GAK50627.1"/>
    </source>
</evidence>
<dbReference type="HOGENOM" id="CLU_2380360_0_0_0"/>
<keyword evidence="1" id="KW-0812">Transmembrane</keyword>
<dbReference type="Proteomes" id="UP000030700">
    <property type="component" value="Unassembled WGS sequence"/>
</dbReference>
<keyword evidence="3" id="KW-1185">Reference proteome</keyword>
<evidence type="ECO:0000256" key="1">
    <source>
        <dbReference type="SAM" id="Phobius"/>
    </source>
</evidence>
<evidence type="ECO:0000313" key="3">
    <source>
        <dbReference type="Proteomes" id="UP000030700"/>
    </source>
</evidence>
<reference evidence="2" key="1">
    <citation type="journal article" date="2015" name="PeerJ">
        <title>First genomic representation of candidate bacterial phylum KSB3 points to enhanced environmental sensing as a trigger of wastewater bulking.</title>
        <authorList>
            <person name="Sekiguchi Y."/>
            <person name="Ohashi A."/>
            <person name="Parks D.H."/>
            <person name="Yamauchi T."/>
            <person name="Tyson G.W."/>
            <person name="Hugenholtz P."/>
        </authorList>
    </citation>
    <scope>NUCLEOTIDE SEQUENCE [LARGE SCALE GENOMIC DNA]</scope>
</reference>
<dbReference type="AlphaFoldDB" id="A0A0S6VYP7"/>
<accession>A0A0S6VYP7</accession>
<proteinExistence type="predicted"/>
<keyword evidence="1" id="KW-0472">Membrane</keyword>
<sequence>MSLLIGSISNVVVIFFKSQMTAQFMVYMKFLVNKNIKQGTRKIQNATNDRDVPQMAFLSDDSLSIAFFWRFNPVAYILHVIIGRFLYYKTATAS</sequence>
<dbReference type="EMBL" id="DF820456">
    <property type="protein sequence ID" value="GAK50627.1"/>
    <property type="molecule type" value="Genomic_DNA"/>
</dbReference>
<gene>
    <name evidence="2" type="ORF">U14_01860</name>
</gene>
<feature type="transmembrane region" description="Helical" evidence="1">
    <location>
        <begin position="12"/>
        <end position="32"/>
    </location>
</feature>